<dbReference type="Pfam" id="PF07657">
    <property type="entry name" value="MNNL"/>
    <property type="match status" value="1"/>
</dbReference>
<feature type="compositionally biased region" description="Basic and acidic residues" evidence="8">
    <location>
        <begin position="623"/>
        <end position="641"/>
    </location>
</feature>
<dbReference type="EMBL" id="CALNXK010000097">
    <property type="protein sequence ID" value="CAH3153808.1"/>
    <property type="molecule type" value="Genomic_DNA"/>
</dbReference>
<name>A0ABN8PZB8_9CNID</name>
<feature type="domain" description="DSL" evidence="9">
    <location>
        <begin position="310"/>
        <end position="375"/>
    </location>
</feature>
<organism evidence="10 11">
    <name type="scientific">Porites lobata</name>
    <dbReference type="NCBI Taxonomy" id="104759"/>
    <lineage>
        <taxon>Eukaryota</taxon>
        <taxon>Metazoa</taxon>
        <taxon>Cnidaria</taxon>
        <taxon>Anthozoa</taxon>
        <taxon>Hexacorallia</taxon>
        <taxon>Scleractinia</taxon>
        <taxon>Fungiina</taxon>
        <taxon>Poritidae</taxon>
        <taxon>Porites</taxon>
    </lineage>
</organism>
<feature type="non-terminal residue" evidence="10">
    <location>
        <position position="821"/>
    </location>
</feature>
<evidence type="ECO:0000256" key="4">
    <source>
        <dbReference type="ARBA" id="ARBA00022737"/>
    </source>
</evidence>
<evidence type="ECO:0000256" key="6">
    <source>
        <dbReference type="ARBA" id="ARBA00023157"/>
    </source>
</evidence>
<comment type="caution">
    <text evidence="10">The sequence shown here is derived from an EMBL/GenBank/DDBJ whole genome shotgun (WGS) entry which is preliminary data.</text>
</comment>
<dbReference type="InterPro" id="IPR011651">
    <property type="entry name" value="Notch_ligand_N"/>
</dbReference>
<dbReference type="InterPro" id="IPR001774">
    <property type="entry name" value="DSL"/>
</dbReference>
<dbReference type="Pfam" id="PF01414">
    <property type="entry name" value="DSL"/>
    <property type="match status" value="2"/>
</dbReference>
<evidence type="ECO:0000256" key="3">
    <source>
        <dbReference type="ARBA" id="ARBA00022692"/>
    </source>
</evidence>
<keyword evidence="2" id="KW-0245">EGF-like domain</keyword>
<dbReference type="SMART" id="SM00051">
    <property type="entry name" value="DSL"/>
    <property type="match status" value="1"/>
</dbReference>
<dbReference type="Gene3D" id="2.10.25.140">
    <property type="match status" value="2"/>
</dbReference>
<sequence>ALALGEGVDSLSIFITNIMIVGLSDHLKPRGLSETMQAMRFFETLIFFATFVVSLMSPWLANSDVMNGVDWLKNVCTMNRWVQKSKVPPYLKYLLLRDKGWCLQAVRTAGYTLDFTSKPLLLCDEWSRLIEECLRYKQSVQLNSASLYHVTLSTELSRVNYPSIPKHKHCIGWGILSLRLVNYKNPGHTLFNGECCDTLTWCSTNACENYFKFCVTSLGSLHPCNLGSSETRVLGDDDFTFPKVGGSLGTNLLNPLTFNFSHWQGSTVVIEVWDDDSGQIAGSLHDFVDKYTLTLSQLRSADPDLQSATQQTKKLCGKRSCMTVTVTLYCGPNYLVPECRTYCMSHNDSLGHYNCNYTAGRKICHDGWYDPLSDCVKKRKICTPRNDSLGHYNCDPVSGEKLCLSGWTGENCTQICLGSPCPYSGILRSTSKHILERSSSHLAAIKTMIKPTTEKQMLSTTSSANEGYLTSIFPAGQSTAFSYSISFGTLILRTSFETEHNSLLLKTMKTVSLSHNISIPQSLISTSKISSTSSSSLVKTSKSSKMRLSLSSPVFQESIHHVTPLFLTPTAAGSVDKSSVLAGPTEFHPTDGIAVEMKPYHNDNPDDWEDLFELEDRDDQGDQDDRDHRHNWDDRDDRDQPEQSVGADECSLVHFGATGANWCRLVHLPYLSTICQQFCHRLSVHTGADNCKFGEVGAIWCNFVQIGAIWCNLVQIGAVWCSLVQLGAIWCNLVQFGATWCNLVQLGADCMVQTGATWCSLVQLDADWCDLVHTGAIGATYCSLVEFGATWCRLVQFGVTLCRLVQFGVTWCNLVQLGAGW</sequence>
<keyword evidence="5" id="KW-1133">Transmembrane helix</keyword>
<evidence type="ECO:0000259" key="9">
    <source>
        <dbReference type="SMART" id="SM00051"/>
    </source>
</evidence>
<keyword evidence="1" id="KW-0217">Developmental protein</keyword>
<reference evidence="10 11" key="1">
    <citation type="submission" date="2022-05" db="EMBL/GenBank/DDBJ databases">
        <authorList>
            <consortium name="Genoscope - CEA"/>
            <person name="William W."/>
        </authorList>
    </citation>
    <scope>NUCLEOTIDE SEQUENCE [LARGE SCALE GENOMIC DNA]</scope>
</reference>
<evidence type="ECO:0000256" key="2">
    <source>
        <dbReference type="ARBA" id="ARBA00022536"/>
    </source>
</evidence>
<evidence type="ECO:0000256" key="7">
    <source>
        <dbReference type="ARBA" id="ARBA00023180"/>
    </source>
</evidence>
<keyword evidence="6" id="KW-1015">Disulfide bond</keyword>
<keyword evidence="5" id="KW-0472">Membrane</keyword>
<proteinExistence type="predicted"/>
<evidence type="ECO:0000313" key="11">
    <source>
        <dbReference type="Proteomes" id="UP001159405"/>
    </source>
</evidence>
<keyword evidence="11" id="KW-1185">Reference proteome</keyword>
<keyword evidence="3" id="KW-0812">Transmembrane</keyword>
<evidence type="ECO:0000256" key="5">
    <source>
        <dbReference type="ARBA" id="ARBA00022989"/>
    </source>
</evidence>
<dbReference type="Gene3D" id="2.60.40.3510">
    <property type="match status" value="1"/>
</dbReference>
<feature type="region of interest" description="Disordered" evidence="8">
    <location>
        <begin position="618"/>
        <end position="645"/>
    </location>
</feature>
<evidence type="ECO:0000256" key="1">
    <source>
        <dbReference type="ARBA" id="ARBA00022473"/>
    </source>
</evidence>
<evidence type="ECO:0000256" key="8">
    <source>
        <dbReference type="SAM" id="MobiDB-lite"/>
    </source>
</evidence>
<accession>A0ABN8PZB8</accession>
<dbReference type="Proteomes" id="UP001159405">
    <property type="component" value="Unassembled WGS sequence"/>
</dbReference>
<feature type="non-terminal residue" evidence="10">
    <location>
        <position position="1"/>
    </location>
</feature>
<keyword evidence="7" id="KW-0325">Glycoprotein</keyword>
<keyword evidence="4" id="KW-0677">Repeat</keyword>
<protein>
    <recommendedName>
        <fullName evidence="9">DSL domain-containing protein</fullName>
    </recommendedName>
</protein>
<evidence type="ECO:0000313" key="10">
    <source>
        <dbReference type="EMBL" id="CAH3153808.1"/>
    </source>
</evidence>
<gene>
    <name evidence="10" type="ORF">PLOB_00049739</name>
</gene>